<accession>A0A382ITN9</accession>
<dbReference type="Gene3D" id="3.30.70.1430">
    <property type="entry name" value="Multidrug efflux transporter AcrB pore domain"/>
    <property type="match status" value="1"/>
</dbReference>
<feature type="transmembrane region" description="Helical" evidence="1">
    <location>
        <begin position="40"/>
        <end position="59"/>
    </location>
</feature>
<dbReference type="PRINTS" id="PR00702">
    <property type="entry name" value="ACRIFLAVINRP"/>
</dbReference>
<evidence type="ECO:0000256" key="1">
    <source>
        <dbReference type="SAM" id="Phobius"/>
    </source>
</evidence>
<feature type="transmembrane region" description="Helical" evidence="1">
    <location>
        <begin position="123"/>
        <end position="145"/>
    </location>
</feature>
<dbReference type="InterPro" id="IPR001036">
    <property type="entry name" value="Acrflvin-R"/>
</dbReference>
<dbReference type="AlphaFoldDB" id="A0A382ITN9"/>
<protein>
    <recommendedName>
        <fullName evidence="3">Acriflavin resistance protein</fullName>
    </recommendedName>
</protein>
<dbReference type="GO" id="GO:0005886">
    <property type="term" value="C:plasma membrane"/>
    <property type="evidence" value="ECO:0007669"/>
    <property type="project" value="TreeGrafter"/>
</dbReference>
<feature type="transmembrane region" description="Helical" evidence="1">
    <location>
        <begin position="91"/>
        <end position="111"/>
    </location>
</feature>
<reference evidence="2" key="1">
    <citation type="submission" date="2018-05" db="EMBL/GenBank/DDBJ databases">
        <authorList>
            <person name="Lanie J.A."/>
            <person name="Ng W.-L."/>
            <person name="Kazmierczak K.M."/>
            <person name="Andrzejewski T.M."/>
            <person name="Davidsen T.M."/>
            <person name="Wayne K.J."/>
            <person name="Tettelin H."/>
            <person name="Glass J.I."/>
            <person name="Rusch D."/>
            <person name="Podicherti R."/>
            <person name="Tsui H.-C.T."/>
            <person name="Winkler M.E."/>
        </authorList>
    </citation>
    <scope>NUCLEOTIDE SEQUENCE</scope>
</reference>
<name>A0A382ITN9_9ZZZZ</name>
<dbReference type="EMBL" id="UINC01069284">
    <property type="protein sequence ID" value="SVC02537.1"/>
    <property type="molecule type" value="Genomic_DNA"/>
</dbReference>
<feature type="non-terminal residue" evidence="2">
    <location>
        <position position="1"/>
    </location>
</feature>
<proteinExistence type="predicted"/>
<gene>
    <name evidence="2" type="ORF">METZ01_LOCUS255391</name>
</gene>
<sequence length="355" mass="39518">VVLAVFLFNFRTALIALTAIPLSLVISVIVLIWQGFSINVMTLSGLAIAVGMVVDDAIVNVENIFRRLREYFQRPTSETSTQVVLRASNEIRSSIVFATLIIILVFIPLFSLDGMEGRMFRPLGWAVAISMLVSLLVALTLIPALSDRLLTANIQFPGKESPIVNWIKKGYRPLLVLTLKWRIWVLGAAFILMLLTLSLIPRLGREFLPVMDEATFTVSVFSPPGTSLGESVRIGREMEVKLLTIPEVISVSSRTGRADADEHAHDVNTHEIVVNFTPPDKREKSREELLESVRQLLSSQNFPGIMVSVGQPIQHRLDHLLSGVNAQVAIKLFGPDLNQLRQKAEQIHRVMLDVD</sequence>
<dbReference type="Pfam" id="PF00873">
    <property type="entry name" value="ACR_tran"/>
    <property type="match status" value="1"/>
</dbReference>
<dbReference type="GO" id="GO:0042910">
    <property type="term" value="F:xenobiotic transmembrane transporter activity"/>
    <property type="evidence" value="ECO:0007669"/>
    <property type="project" value="TreeGrafter"/>
</dbReference>
<dbReference type="PANTHER" id="PTHR32063:SF4">
    <property type="entry name" value="SLR6043 PROTEIN"/>
    <property type="match status" value="1"/>
</dbReference>
<evidence type="ECO:0000313" key="2">
    <source>
        <dbReference type="EMBL" id="SVC02537.1"/>
    </source>
</evidence>
<keyword evidence="1" id="KW-1133">Transmembrane helix</keyword>
<dbReference type="PANTHER" id="PTHR32063">
    <property type="match status" value="1"/>
</dbReference>
<feature type="non-terminal residue" evidence="2">
    <location>
        <position position="355"/>
    </location>
</feature>
<feature type="transmembrane region" description="Helical" evidence="1">
    <location>
        <begin position="12"/>
        <end position="33"/>
    </location>
</feature>
<dbReference type="SUPFAM" id="SSF82693">
    <property type="entry name" value="Multidrug efflux transporter AcrB pore domain, PN1, PN2, PC1 and PC2 subdomains"/>
    <property type="match status" value="1"/>
</dbReference>
<feature type="transmembrane region" description="Helical" evidence="1">
    <location>
        <begin position="181"/>
        <end position="200"/>
    </location>
</feature>
<evidence type="ECO:0008006" key="3">
    <source>
        <dbReference type="Google" id="ProtNLM"/>
    </source>
</evidence>
<organism evidence="2">
    <name type="scientific">marine metagenome</name>
    <dbReference type="NCBI Taxonomy" id="408172"/>
    <lineage>
        <taxon>unclassified sequences</taxon>
        <taxon>metagenomes</taxon>
        <taxon>ecological metagenomes</taxon>
    </lineage>
</organism>
<dbReference type="SUPFAM" id="SSF82866">
    <property type="entry name" value="Multidrug efflux transporter AcrB transmembrane domain"/>
    <property type="match status" value="1"/>
</dbReference>
<dbReference type="Gene3D" id="1.20.1640.10">
    <property type="entry name" value="Multidrug efflux transporter AcrB transmembrane domain"/>
    <property type="match status" value="2"/>
</dbReference>
<keyword evidence="1" id="KW-0812">Transmembrane</keyword>
<keyword evidence="1" id="KW-0472">Membrane</keyword>
<dbReference type="Gene3D" id="3.30.70.1440">
    <property type="entry name" value="Multidrug efflux transporter AcrB pore domain"/>
    <property type="match status" value="1"/>
</dbReference>